<name>A0A5E4QG38_9NEOP</name>
<evidence type="ECO:0000256" key="1">
    <source>
        <dbReference type="SAM" id="MobiDB-lite"/>
    </source>
</evidence>
<feature type="region of interest" description="Disordered" evidence="1">
    <location>
        <begin position="16"/>
        <end position="45"/>
    </location>
</feature>
<dbReference type="EMBL" id="FZQP02003112">
    <property type="protein sequence ID" value="VVC97255.1"/>
    <property type="molecule type" value="Genomic_DNA"/>
</dbReference>
<organism evidence="2 3">
    <name type="scientific">Leptidea sinapis</name>
    <dbReference type="NCBI Taxonomy" id="189913"/>
    <lineage>
        <taxon>Eukaryota</taxon>
        <taxon>Metazoa</taxon>
        <taxon>Ecdysozoa</taxon>
        <taxon>Arthropoda</taxon>
        <taxon>Hexapoda</taxon>
        <taxon>Insecta</taxon>
        <taxon>Pterygota</taxon>
        <taxon>Neoptera</taxon>
        <taxon>Endopterygota</taxon>
        <taxon>Lepidoptera</taxon>
        <taxon>Glossata</taxon>
        <taxon>Ditrysia</taxon>
        <taxon>Papilionoidea</taxon>
        <taxon>Pieridae</taxon>
        <taxon>Dismorphiinae</taxon>
        <taxon>Leptidea</taxon>
    </lineage>
</organism>
<reference evidence="2 3" key="1">
    <citation type="submission" date="2017-07" db="EMBL/GenBank/DDBJ databases">
        <authorList>
            <person name="Talla V."/>
            <person name="Backstrom N."/>
        </authorList>
    </citation>
    <scope>NUCLEOTIDE SEQUENCE [LARGE SCALE GENOMIC DNA]</scope>
</reference>
<evidence type="ECO:0000313" key="2">
    <source>
        <dbReference type="EMBL" id="VVC97255.1"/>
    </source>
</evidence>
<sequence>MYPRIDIAYNGTVKEGKDINGYPNDENKSKVVEKKGGEKPPEIQEGNEVFMKITRNRKGKEMPRYEKAKVIGKIDRNIVPVKLGKRNTKVVIKNVKRPPQVASSLDTPGPSGISKQRKPARYESESGNSAVTDKYSKIEKYHRLVYTVGKDNLMKLESTIVLKSYSDNNKLVFVLEVPLLDTITYNYYKIIPIPIYNPISLKTSVIIPEYPYLIVNGLKYRPVSTPCQQIENDREDNIVQYADTTCIEQIMLLKNYSSCHKNVVQIEDLKNHLVANRMSLLFTKKNIILTETCKEEARKYNLKGTFLVIPNESCETQIGDKIISKVAETRTTEVKLLLNPVTMPELQQEIRIEDSQVDLRGVDLNDIKDILNSAKYNTFVIVKLKLFKKILQIRRNHLEPKDSSPADFSLKGGGVKGANPIDLCFIQQVFKY</sequence>
<feature type="region of interest" description="Disordered" evidence="1">
    <location>
        <begin position="95"/>
        <end position="129"/>
    </location>
</feature>
<dbReference type="InterPro" id="IPR022048">
    <property type="entry name" value="Envelope_fusion-like"/>
</dbReference>
<dbReference type="Pfam" id="PF12259">
    <property type="entry name" value="Baculo_F"/>
    <property type="match status" value="1"/>
</dbReference>
<proteinExistence type="predicted"/>
<feature type="compositionally biased region" description="Basic and acidic residues" evidence="1">
    <location>
        <begin position="25"/>
        <end position="42"/>
    </location>
</feature>
<evidence type="ECO:0000313" key="3">
    <source>
        <dbReference type="Proteomes" id="UP000324832"/>
    </source>
</evidence>
<protein>
    <submittedName>
        <fullName evidence="2">Uncharacterized protein</fullName>
    </submittedName>
</protein>
<gene>
    <name evidence="2" type="ORF">LSINAPIS_LOCUS8579</name>
</gene>
<keyword evidence="3" id="KW-1185">Reference proteome</keyword>
<dbReference type="AlphaFoldDB" id="A0A5E4QG38"/>
<accession>A0A5E4QG38</accession>
<dbReference type="Proteomes" id="UP000324832">
    <property type="component" value="Unassembled WGS sequence"/>
</dbReference>